<dbReference type="InterPro" id="IPR047153">
    <property type="entry name" value="TRIM45/56/19-like"/>
</dbReference>
<dbReference type="EMBL" id="DS469582">
    <property type="protein sequence ID" value="EDO41113.1"/>
    <property type="molecule type" value="Genomic_DNA"/>
</dbReference>
<dbReference type="PANTHER" id="PTHR25462:SF296">
    <property type="entry name" value="MEIOTIC P26, ISOFORM F"/>
    <property type="match status" value="1"/>
</dbReference>
<feature type="domain" description="RING-type" evidence="7">
    <location>
        <begin position="15"/>
        <end position="57"/>
    </location>
</feature>
<evidence type="ECO:0000259" key="9">
    <source>
        <dbReference type="PROSITE" id="PS51886"/>
    </source>
</evidence>
<dbReference type="PROSITE" id="PS51886">
    <property type="entry name" value="TLDC"/>
    <property type="match status" value="1"/>
</dbReference>
<gene>
    <name evidence="10" type="ORF">NEMVEDRAFT_v1g207086</name>
</gene>
<dbReference type="PANTHER" id="PTHR25462">
    <property type="entry name" value="BONUS, ISOFORM C-RELATED"/>
    <property type="match status" value="1"/>
</dbReference>
<dbReference type="PROSITE" id="PS00518">
    <property type="entry name" value="ZF_RING_1"/>
    <property type="match status" value="1"/>
</dbReference>
<feature type="coiled-coil region" evidence="6">
    <location>
        <begin position="214"/>
        <end position="270"/>
    </location>
</feature>
<evidence type="ECO:0000259" key="8">
    <source>
        <dbReference type="PROSITE" id="PS50119"/>
    </source>
</evidence>
<evidence type="ECO:0000256" key="4">
    <source>
        <dbReference type="ARBA" id="ARBA00022833"/>
    </source>
</evidence>
<dbReference type="GO" id="GO:0061659">
    <property type="term" value="F:ubiquitin-like protein ligase activity"/>
    <property type="evidence" value="ECO:0000318"/>
    <property type="project" value="GO_Central"/>
</dbReference>
<dbReference type="GO" id="GO:0008270">
    <property type="term" value="F:zinc ion binding"/>
    <property type="evidence" value="ECO:0007669"/>
    <property type="project" value="UniProtKB-KW"/>
</dbReference>
<keyword evidence="1" id="KW-0479">Metal-binding</keyword>
<dbReference type="OMA" id="IVSCHEN"/>
<keyword evidence="6" id="KW-0175">Coiled coil</keyword>
<dbReference type="AlphaFoldDB" id="A7S5F1"/>
<dbReference type="SUPFAM" id="SSF57850">
    <property type="entry name" value="RING/U-box"/>
    <property type="match status" value="1"/>
</dbReference>
<evidence type="ECO:0000256" key="3">
    <source>
        <dbReference type="ARBA" id="ARBA00022786"/>
    </source>
</evidence>
<feature type="domain" description="TLDc" evidence="9">
    <location>
        <begin position="363"/>
        <end position="455"/>
    </location>
</feature>
<dbReference type="SMART" id="SM00502">
    <property type="entry name" value="BBC"/>
    <property type="match status" value="1"/>
</dbReference>
<accession>A7S5F1</accession>
<dbReference type="Gene3D" id="3.30.40.10">
    <property type="entry name" value="Zinc/RING finger domain, C3HC4 (zinc finger)"/>
    <property type="match status" value="1"/>
</dbReference>
<reference evidence="10 11" key="1">
    <citation type="journal article" date="2007" name="Science">
        <title>Sea anemone genome reveals ancestral eumetazoan gene repertoire and genomic organization.</title>
        <authorList>
            <person name="Putnam N.H."/>
            <person name="Srivastava M."/>
            <person name="Hellsten U."/>
            <person name="Dirks B."/>
            <person name="Chapman J."/>
            <person name="Salamov A."/>
            <person name="Terry A."/>
            <person name="Shapiro H."/>
            <person name="Lindquist E."/>
            <person name="Kapitonov V.V."/>
            <person name="Jurka J."/>
            <person name="Genikhovich G."/>
            <person name="Grigoriev I.V."/>
            <person name="Lucas S.M."/>
            <person name="Steele R.E."/>
            <person name="Finnerty J.R."/>
            <person name="Technau U."/>
            <person name="Martindale M.Q."/>
            <person name="Rokhsar D.S."/>
        </authorList>
    </citation>
    <scope>NUCLEOTIDE SEQUENCE [LARGE SCALE GENOMIC DNA]</scope>
    <source>
        <strain evidence="11">CH2 X CH6</strain>
    </source>
</reference>
<dbReference type="Pfam" id="PF13445">
    <property type="entry name" value="zf-RING_UBOX"/>
    <property type="match status" value="1"/>
</dbReference>
<dbReference type="InterPro" id="IPR017907">
    <property type="entry name" value="Znf_RING_CS"/>
</dbReference>
<sequence>MAKPGSKQLEDEVTCAICIEHFTDPRLLPCLHTFCRHCLEDLAEHSGKGKLVCPLCKVEYEIAVADIPSLKVNFPINNLISILSFLTSEDSDKKPVCEMCESGETSQGRCNDCAQFVCELCITGHKRMRPLQHHTIVSLEEVKSRRPLAMNVIYYCDKHKGKKLKLFCESCEEVICKDCTVVDHKNHDYLFTSDVIAREKEEILGRAKKVSPKVTDIEQAIALVEKAQEALEENKHATRRDLDAFIDKQISALEKMRADLKSEIDSACQKQEKQLTAERENLSVRLASARSSLDFAERLCTESCDVGLLSIRKEVLSQLSILAEKPVDLPFMEGGVRLVVDEEYWGSLSKNISIYKSSFEKSAILGTKGKEYIRDLLVFLSPVQRSANSQWELCYSAKRDGWNSKTFHEKCDGKAPNVVIVSVDGRYVFGGYTDVAWTTFQHERLFYANETNYTN</sequence>
<dbReference type="PROSITE" id="PS50089">
    <property type="entry name" value="ZF_RING_2"/>
    <property type="match status" value="1"/>
</dbReference>
<dbReference type="InParanoid" id="A7S5F1"/>
<evidence type="ECO:0000256" key="5">
    <source>
        <dbReference type="PROSITE-ProRule" id="PRU00024"/>
    </source>
</evidence>
<dbReference type="InterPro" id="IPR003649">
    <property type="entry name" value="Bbox_C"/>
</dbReference>
<organism evidence="10 11">
    <name type="scientific">Nematostella vectensis</name>
    <name type="common">Starlet sea anemone</name>
    <dbReference type="NCBI Taxonomy" id="45351"/>
    <lineage>
        <taxon>Eukaryota</taxon>
        <taxon>Metazoa</taxon>
        <taxon>Cnidaria</taxon>
        <taxon>Anthozoa</taxon>
        <taxon>Hexacorallia</taxon>
        <taxon>Actiniaria</taxon>
        <taxon>Edwardsiidae</taxon>
        <taxon>Nematostella</taxon>
    </lineage>
</organism>
<dbReference type="InterPro" id="IPR013083">
    <property type="entry name" value="Znf_RING/FYVE/PHD"/>
</dbReference>
<feature type="domain" description="B box-type" evidence="8">
    <location>
        <begin position="151"/>
        <end position="192"/>
    </location>
</feature>
<dbReference type="Pfam" id="PF00643">
    <property type="entry name" value="zf-B_box"/>
    <property type="match status" value="1"/>
</dbReference>
<dbReference type="Pfam" id="PF07534">
    <property type="entry name" value="TLD"/>
    <property type="match status" value="1"/>
</dbReference>
<dbReference type="SUPFAM" id="SSF57845">
    <property type="entry name" value="B-box zinc-binding domain"/>
    <property type="match status" value="1"/>
</dbReference>
<dbReference type="eggNOG" id="KOG2177">
    <property type="taxonomic scope" value="Eukaryota"/>
</dbReference>
<name>A7S5F1_NEMVE</name>
<feature type="domain" description="B box-type" evidence="8">
    <location>
        <begin position="92"/>
        <end position="139"/>
    </location>
</feature>
<dbReference type="HOGENOM" id="CLU_601730_0_0_1"/>
<evidence type="ECO:0000313" key="10">
    <source>
        <dbReference type="EMBL" id="EDO41113.1"/>
    </source>
</evidence>
<evidence type="ECO:0000256" key="1">
    <source>
        <dbReference type="ARBA" id="ARBA00022723"/>
    </source>
</evidence>
<evidence type="ECO:0000256" key="2">
    <source>
        <dbReference type="ARBA" id="ARBA00022771"/>
    </source>
</evidence>
<dbReference type="Proteomes" id="UP000001593">
    <property type="component" value="Unassembled WGS sequence"/>
</dbReference>
<dbReference type="InterPro" id="IPR027370">
    <property type="entry name" value="Znf-RING_euk"/>
</dbReference>
<proteinExistence type="predicted"/>
<dbReference type="SMART" id="SM00336">
    <property type="entry name" value="BBOX"/>
    <property type="match status" value="2"/>
</dbReference>
<dbReference type="SMART" id="SM00184">
    <property type="entry name" value="RING"/>
    <property type="match status" value="1"/>
</dbReference>
<evidence type="ECO:0000259" key="7">
    <source>
        <dbReference type="PROSITE" id="PS50089"/>
    </source>
</evidence>
<dbReference type="InterPro" id="IPR006571">
    <property type="entry name" value="TLDc_dom"/>
</dbReference>
<dbReference type="PhylomeDB" id="A7S5F1"/>
<keyword evidence="4" id="KW-0862">Zinc</keyword>
<keyword evidence="2 5" id="KW-0863">Zinc-finger</keyword>
<protein>
    <submittedName>
        <fullName evidence="10">Uncharacterized protein</fullName>
    </submittedName>
</protein>
<evidence type="ECO:0000256" key="6">
    <source>
        <dbReference type="SAM" id="Coils"/>
    </source>
</evidence>
<keyword evidence="11" id="KW-1185">Reference proteome</keyword>
<dbReference type="InterPro" id="IPR001841">
    <property type="entry name" value="Znf_RING"/>
</dbReference>
<dbReference type="InterPro" id="IPR000315">
    <property type="entry name" value="Znf_B-box"/>
</dbReference>
<keyword evidence="3" id="KW-0833">Ubl conjugation pathway</keyword>
<dbReference type="Gene3D" id="3.30.160.60">
    <property type="entry name" value="Classic Zinc Finger"/>
    <property type="match status" value="1"/>
</dbReference>
<dbReference type="PROSITE" id="PS50119">
    <property type="entry name" value="ZF_BBOX"/>
    <property type="match status" value="2"/>
</dbReference>
<evidence type="ECO:0000313" key="11">
    <source>
        <dbReference type="Proteomes" id="UP000001593"/>
    </source>
</evidence>